<evidence type="ECO:0000313" key="1">
    <source>
        <dbReference type="EMBL" id="KIP01446.1"/>
    </source>
</evidence>
<accession>A0A0C3RPK0</accession>
<proteinExistence type="predicted"/>
<evidence type="ECO:0000313" key="2">
    <source>
        <dbReference type="Proteomes" id="UP000053257"/>
    </source>
</evidence>
<dbReference type="HOGENOM" id="CLU_1138366_0_0_1"/>
<dbReference type="Proteomes" id="UP000053257">
    <property type="component" value="Unassembled WGS sequence"/>
</dbReference>
<protein>
    <submittedName>
        <fullName evidence="1">Uncharacterized protein</fullName>
    </submittedName>
</protein>
<gene>
    <name evidence="1" type="ORF">PHLGIDRAFT_17190</name>
</gene>
<sequence length="244" mass="26000">MCSLYTSLRQGRLPITTALNGAGASESLIVSPGSFLLKFTYQGRLSVSTASNGAVAPAWKLRMTTMSNVRAMQTRLSSTRAACKGVNVRVALSIITPTSQLLVSVAYTTTMTRLVDAKTTPAARLNTTAGVMASLHRNNHSTTNFRAYTHIVRTANAVAPSSMRHIIVETHGDRGINVPVSTPPSYLRLQSPLPPFVDEYDSDNTPTLCPIGSPSASVLPIGSELPVMCGHRQIGFACRNAGLN</sequence>
<reference evidence="1 2" key="1">
    <citation type="journal article" date="2014" name="PLoS Genet.">
        <title>Analysis of the Phlebiopsis gigantea genome, transcriptome and secretome provides insight into its pioneer colonization strategies of wood.</title>
        <authorList>
            <person name="Hori C."/>
            <person name="Ishida T."/>
            <person name="Igarashi K."/>
            <person name="Samejima M."/>
            <person name="Suzuki H."/>
            <person name="Master E."/>
            <person name="Ferreira P."/>
            <person name="Ruiz-Duenas F.J."/>
            <person name="Held B."/>
            <person name="Canessa P."/>
            <person name="Larrondo L.F."/>
            <person name="Schmoll M."/>
            <person name="Druzhinina I.S."/>
            <person name="Kubicek C.P."/>
            <person name="Gaskell J.A."/>
            <person name="Kersten P."/>
            <person name="St John F."/>
            <person name="Glasner J."/>
            <person name="Sabat G."/>
            <person name="Splinter BonDurant S."/>
            <person name="Syed K."/>
            <person name="Yadav J."/>
            <person name="Mgbeahuruike A.C."/>
            <person name="Kovalchuk A."/>
            <person name="Asiegbu F.O."/>
            <person name="Lackner G."/>
            <person name="Hoffmeister D."/>
            <person name="Rencoret J."/>
            <person name="Gutierrez A."/>
            <person name="Sun H."/>
            <person name="Lindquist E."/>
            <person name="Barry K."/>
            <person name="Riley R."/>
            <person name="Grigoriev I.V."/>
            <person name="Henrissat B."/>
            <person name="Kues U."/>
            <person name="Berka R.M."/>
            <person name="Martinez A.T."/>
            <person name="Covert S.F."/>
            <person name="Blanchette R.A."/>
            <person name="Cullen D."/>
        </authorList>
    </citation>
    <scope>NUCLEOTIDE SEQUENCE [LARGE SCALE GENOMIC DNA]</scope>
    <source>
        <strain evidence="1 2">11061_1 CR5-6</strain>
    </source>
</reference>
<organism evidence="1 2">
    <name type="scientific">Phlebiopsis gigantea (strain 11061_1 CR5-6)</name>
    <name type="common">White-rot fungus</name>
    <name type="synonym">Peniophora gigantea</name>
    <dbReference type="NCBI Taxonomy" id="745531"/>
    <lineage>
        <taxon>Eukaryota</taxon>
        <taxon>Fungi</taxon>
        <taxon>Dikarya</taxon>
        <taxon>Basidiomycota</taxon>
        <taxon>Agaricomycotina</taxon>
        <taxon>Agaricomycetes</taxon>
        <taxon>Polyporales</taxon>
        <taxon>Phanerochaetaceae</taxon>
        <taxon>Phlebiopsis</taxon>
    </lineage>
</organism>
<dbReference type="EMBL" id="KN840789">
    <property type="protein sequence ID" value="KIP01446.1"/>
    <property type="molecule type" value="Genomic_DNA"/>
</dbReference>
<dbReference type="AlphaFoldDB" id="A0A0C3RPK0"/>
<keyword evidence="2" id="KW-1185">Reference proteome</keyword>
<name>A0A0C3RPK0_PHLG1</name>